<keyword evidence="3" id="KW-1185">Reference proteome</keyword>
<protein>
    <submittedName>
        <fullName evidence="2">Uncharacterized protein</fullName>
    </submittedName>
</protein>
<sequence>MNWNNRFRQIHRWTAIVFTVTVIVATVAVALKAAIWFSYLPLLPLAVLLFSGLYMFVLPYTRRSARRLVGVR</sequence>
<name>A0A1H7HLL1_9NOCA</name>
<feature type="transmembrane region" description="Helical" evidence="1">
    <location>
        <begin position="37"/>
        <end position="57"/>
    </location>
</feature>
<keyword evidence="1" id="KW-1133">Transmembrane helix</keyword>
<dbReference type="AlphaFoldDB" id="A0A1H7HLL1"/>
<gene>
    <name evidence="2" type="ORF">SAMN05444583_102107</name>
</gene>
<accession>A0A1H7HLL1</accession>
<feature type="transmembrane region" description="Helical" evidence="1">
    <location>
        <begin position="12"/>
        <end position="31"/>
    </location>
</feature>
<organism evidence="2 3">
    <name type="scientific">Rhodococcus maanshanensis</name>
    <dbReference type="NCBI Taxonomy" id="183556"/>
    <lineage>
        <taxon>Bacteria</taxon>
        <taxon>Bacillati</taxon>
        <taxon>Actinomycetota</taxon>
        <taxon>Actinomycetes</taxon>
        <taxon>Mycobacteriales</taxon>
        <taxon>Nocardiaceae</taxon>
        <taxon>Rhodococcus</taxon>
    </lineage>
</organism>
<keyword evidence="1" id="KW-0812">Transmembrane</keyword>
<keyword evidence="1" id="KW-0472">Membrane</keyword>
<evidence type="ECO:0000313" key="2">
    <source>
        <dbReference type="EMBL" id="SEK49085.1"/>
    </source>
</evidence>
<proteinExistence type="predicted"/>
<dbReference type="RefSeq" id="WP_072750513.1">
    <property type="nucleotide sequence ID" value="NZ_FOAW01000002.1"/>
</dbReference>
<evidence type="ECO:0000313" key="3">
    <source>
        <dbReference type="Proteomes" id="UP000198677"/>
    </source>
</evidence>
<reference evidence="3" key="1">
    <citation type="submission" date="2016-10" db="EMBL/GenBank/DDBJ databases">
        <authorList>
            <person name="Varghese N."/>
            <person name="Submissions S."/>
        </authorList>
    </citation>
    <scope>NUCLEOTIDE SEQUENCE [LARGE SCALE GENOMIC DNA]</scope>
    <source>
        <strain evidence="3">DSM 44675</strain>
    </source>
</reference>
<dbReference type="EMBL" id="FOAW01000002">
    <property type="protein sequence ID" value="SEK49085.1"/>
    <property type="molecule type" value="Genomic_DNA"/>
</dbReference>
<dbReference type="Proteomes" id="UP000198677">
    <property type="component" value="Unassembled WGS sequence"/>
</dbReference>
<evidence type="ECO:0000256" key="1">
    <source>
        <dbReference type="SAM" id="Phobius"/>
    </source>
</evidence>